<keyword evidence="1" id="KW-1133">Transmembrane helix</keyword>
<dbReference type="Gene3D" id="1.20.5.900">
    <property type="entry name" value="transmembrane domain of human cd4"/>
    <property type="match status" value="1"/>
</dbReference>
<dbReference type="InterPro" id="IPR007110">
    <property type="entry name" value="Ig-like_dom"/>
</dbReference>
<evidence type="ECO:0000313" key="4">
    <source>
        <dbReference type="Proteomes" id="UP000541249"/>
    </source>
</evidence>
<gene>
    <name evidence="3" type="primary">Cd4</name>
    <name evidence="3" type="ORF">EURGUL_R00193</name>
</gene>
<dbReference type="Proteomes" id="UP000541249">
    <property type="component" value="Unassembled WGS sequence"/>
</dbReference>
<dbReference type="AlphaFoldDB" id="A0A7L4DEJ1"/>
<dbReference type="PANTHER" id="PTHR11422:SF0">
    <property type="entry name" value="T-CELL SURFACE GLYCOPROTEIN CD4"/>
    <property type="match status" value="1"/>
</dbReference>
<dbReference type="EMBL" id="VZZY01013051">
    <property type="protein sequence ID" value="NXW59843.1"/>
    <property type="molecule type" value="Genomic_DNA"/>
</dbReference>
<dbReference type="InterPro" id="IPR036179">
    <property type="entry name" value="Ig-like_dom_sf"/>
</dbReference>
<reference evidence="3 4" key="1">
    <citation type="submission" date="2019-09" db="EMBL/GenBank/DDBJ databases">
        <title>Bird 10,000 Genomes (B10K) Project - Family phase.</title>
        <authorList>
            <person name="Zhang G."/>
        </authorList>
    </citation>
    <scope>NUCLEOTIDE SEQUENCE [LARGE SCALE GENOMIC DNA]</scope>
    <source>
        <strain evidence="3">B10K-DU-002-51</strain>
        <tissue evidence="3">Muscle</tissue>
    </source>
</reference>
<feature type="domain" description="Ig-like" evidence="2">
    <location>
        <begin position="266"/>
        <end position="330"/>
    </location>
</feature>
<dbReference type="InterPro" id="IPR021963">
    <property type="entry name" value="Tcell_CD4_Cterm"/>
</dbReference>
<feature type="non-terminal residue" evidence="3">
    <location>
        <position position="398"/>
    </location>
</feature>
<dbReference type="SMART" id="SM00409">
    <property type="entry name" value="IG"/>
    <property type="match status" value="3"/>
</dbReference>
<dbReference type="PANTHER" id="PTHR11422">
    <property type="entry name" value="T-CELL SURFACE GLYCOPROTEIN CD4"/>
    <property type="match status" value="1"/>
</dbReference>
<dbReference type="InterPro" id="IPR013783">
    <property type="entry name" value="Ig-like_fold"/>
</dbReference>
<organism evidence="3 4">
    <name type="scientific">Eurystomus gularis</name>
    <dbReference type="NCBI Taxonomy" id="325343"/>
    <lineage>
        <taxon>Eukaryota</taxon>
        <taxon>Metazoa</taxon>
        <taxon>Chordata</taxon>
        <taxon>Craniata</taxon>
        <taxon>Vertebrata</taxon>
        <taxon>Euteleostomi</taxon>
        <taxon>Archelosauria</taxon>
        <taxon>Archosauria</taxon>
        <taxon>Dinosauria</taxon>
        <taxon>Saurischia</taxon>
        <taxon>Theropoda</taxon>
        <taxon>Coelurosauria</taxon>
        <taxon>Aves</taxon>
        <taxon>Neognathae</taxon>
        <taxon>Neoaves</taxon>
        <taxon>Telluraves</taxon>
        <taxon>Coraciimorphae</taxon>
        <taxon>Coraciiformes</taxon>
        <taxon>Coraciidae</taxon>
        <taxon>Eurystomus</taxon>
    </lineage>
</organism>
<dbReference type="Pfam" id="PF07686">
    <property type="entry name" value="V-set"/>
    <property type="match status" value="1"/>
</dbReference>
<dbReference type="SUPFAM" id="SSF48726">
    <property type="entry name" value="Immunoglobulin"/>
    <property type="match status" value="3"/>
</dbReference>
<keyword evidence="4" id="KW-1185">Reference proteome</keyword>
<evidence type="ECO:0000256" key="1">
    <source>
        <dbReference type="SAM" id="Phobius"/>
    </source>
</evidence>
<dbReference type="OrthoDB" id="8657369at2759"/>
<proteinExistence type="predicted"/>
<dbReference type="InterPro" id="IPR013106">
    <property type="entry name" value="Ig_V-set"/>
</dbReference>
<dbReference type="Gene3D" id="2.60.40.10">
    <property type="entry name" value="Immunoglobulins"/>
    <property type="match status" value="2"/>
</dbReference>
<accession>A0A7L4DEJ1</accession>
<evidence type="ECO:0000259" key="2">
    <source>
        <dbReference type="PROSITE" id="PS50835"/>
    </source>
</evidence>
<name>A0A7L4DEJ1_9AVES</name>
<feature type="transmembrane region" description="Helical" evidence="1">
    <location>
        <begin position="341"/>
        <end position="371"/>
    </location>
</feature>
<keyword evidence="1" id="KW-0812">Transmembrane</keyword>
<feature type="non-terminal residue" evidence="3">
    <location>
        <position position="1"/>
    </location>
</feature>
<dbReference type="InterPro" id="IPR003599">
    <property type="entry name" value="Ig_sub"/>
</dbReference>
<dbReference type="Pfam" id="PF12104">
    <property type="entry name" value="Tcell_CD4_C"/>
    <property type="match status" value="1"/>
</dbReference>
<keyword evidence="1" id="KW-0472">Membrane</keyword>
<dbReference type="PROSITE" id="PS50835">
    <property type="entry name" value="IG_LIKE"/>
    <property type="match status" value="1"/>
</dbReference>
<sequence>RSEINPNSKHLKVFDLRISDAGIYTCEYGSHTASISLHVFKLTISSDGNFLPNEIPELTVMQNSTQNLPDLSITLFNSNYSIVRTKLLGNQTPRKYILELKQLEATDSGTWMCRIHSDLPLINQNISFDVKVLGFQNPDWRRKYAAVDSTITLSWHLNFQKIKWKEGFIGQLNWKKQESATVTELLDFNVTARGEQHETKKSSPFLFEIPKSKPKGTIEVTLPKVQFSHSGEYQCQLAYNSRYTQSKIELVVMKVSANPVGPLLRGSKVTLICQVSSPLPSNTHLCWERVNGTQTDIKKSKQHEVKVEVNVSAAGLWNCHLMEDNKRKISINYRVEEAPVWISYVVIGASIGGSVLVFGLACLCIISGISWQRRRQRAKRMAQARQYLLENKTCQCQQ</sequence>
<comment type="caution">
    <text evidence="3">The sequence shown here is derived from an EMBL/GenBank/DDBJ whole genome shotgun (WGS) entry which is preliminary data.</text>
</comment>
<evidence type="ECO:0000313" key="3">
    <source>
        <dbReference type="EMBL" id="NXW59843.1"/>
    </source>
</evidence>
<protein>
    <submittedName>
        <fullName evidence="3">CD4 protein</fullName>
    </submittedName>
</protein>